<name>A0A7J0E3M0_9ERIC</name>
<sequence>MHQKLHHVLPDPKPQISENLAIQKNSLSKPEAAANTKSEVHIPYNKFGASGLKSGGSKCDINPILSVAMDPVLLLDDIKQIQSFANADKETSCQVPISQPGDLSFAGGLLGPDGYKRHLGKWCKQVQGNEPLSSSAAKQGSSGITGNLIAVGADGRGEKIKDSGETSTLAKRCKYGAKTSTLQAPKSL</sequence>
<dbReference type="PANTHER" id="PTHR47344:SF1">
    <property type="entry name" value="RING ZINC FINGER PROTEIN-RELATED"/>
    <property type="match status" value="1"/>
</dbReference>
<reference evidence="1 2" key="1">
    <citation type="submission" date="2019-07" db="EMBL/GenBank/DDBJ databases">
        <title>De Novo Assembly of kiwifruit Actinidia rufa.</title>
        <authorList>
            <person name="Sugita-Konishi S."/>
            <person name="Sato K."/>
            <person name="Mori E."/>
            <person name="Abe Y."/>
            <person name="Kisaki G."/>
            <person name="Hamano K."/>
            <person name="Suezawa K."/>
            <person name="Otani M."/>
            <person name="Fukuda T."/>
            <person name="Manabe T."/>
            <person name="Gomi K."/>
            <person name="Tabuchi M."/>
            <person name="Akimitsu K."/>
            <person name="Kataoka I."/>
        </authorList>
    </citation>
    <scope>NUCLEOTIDE SEQUENCE [LARGE SCALE GENOMIC DNA]</scope>
    <source>
        <strain evidence="2">cv. Fuchu</strain>
    </source>
</reference>
<dbReference type="OrthoDB" id="8062037at2759"/>
<evidence type="ECO:0000313" key="1">
    <source>
        <dbReference type="EMBL" id="GFY81111.1"/>
    </source>
</evidence>
<evidence type="ECO:0000313" key="2">
    <source>
        <dbReference type="Proteomes" id="UP000585474"/>
    </source>
</evidence>
<dbReference type="EMBL" id="BJWL01000001">
    <property type="protein sequence ID" value="GFY81111.1"/>
    <property type="molecule type" value="Genomic_DNA"/>
</dbReference>
<dbReference type="PANTHER" id="PTHR47344">
    <property type="entry name" value="RING ZINC FINGER PROTEIN-RELATED"/>
    <property type="match status" value="1"/>
</dbReference>
<organism evidence="1 2">
    <name type="scientific">Actinidia rufa</name>
    <dbReference type="NCBI Taxonomy" id="165716"/>
    <lineage>
        <taxon>Eukaryota</taxon>
        <taxon>Viridiplantae</taxon>
        <taxon>Streptophyta</taxon>
        <taxon>Embryophyta</taxon>
        <taxon>Tracheophyta</taxon>
        <taxon>Spermatophyta</taxon>
        <taxon>Magnoliopsida</taxon>
        <taxon>eudicotyledons</taxon>
        <taxon>Gunneridae</taxon>
        <taxon>Pentapetalae</taxon>
        <taxon>asterids</taxon>
        <taxon>Ericales</taxon>
        <taxon>Actinidiaceae</taxon>
        <taxon>Actinidia</taxon>
    </lineage>
</organism>
<dbReference type="Proteomes" id="UP000585474">
    <property type="component" value="Unassembled WGS sequence"/>
</dbReference>
<keyword evidence="2" id="KW-1185">Reference proteome</keyword>
<comment type="caution">
    <text evidence="1">The sequence shown here is derived from an EMBL/GenBank/DDBJ whole genome shotgun (WGS) entry which is preliminary data.</text>
</comment>
<accession>A0A7J0E3M0</accession>
<protein>
    <submittedName>
        <fullName evidence="1">Uncharacterized protein</fullName>
    </submittedName>
</protein>
<proteinExistence type="predicted"/>
<gene>
    <name evidence="1" type="ORF">Acr_01g0009200</name>
</gene>
<dbReference type="AlphaFoldDB" id="A0A7J0E3M0"/>